<feature type="transmembrane region" description="Helical" evidence="4">
    <location>
        <begin position="76"/>
        <end position="99"/>
    </location>
</feature>
<keyword evidence="3 4" id="KW-0472">Membrane</keyword>
<protein>
    <recommendedName>
        <fullName evidence="5">Chitin synthase chs-1/2 N-terminal putative transporter domain-containing protein</fullName>
    </recommendedName>
</protein>
<evidence type="ECO:0000313" key="6">
    <source>
        <dbReference type="EMBL" id="KZS13206.1"/>
    </source>
</evidence>
<dbReference type="GO" id="GO:0071944">
    <property type="term" value="C:cell periphery"/>
    <property type="evidence" value="ECO:0007669"/>
    <property type="project" value="TreeGrafter"/>
</dbReference>
<dbReference type="STRING" id="35525.A0A162CJN9"/>
<dbReference type="GO" id="GO:0004100">
    <property type="term" value="F:chitin synthase activity"/>
    <property type="evidence" value="ECO:0007669"/>
    <property type="project" value="InterPro"/>
</dbReference>
<dbReference type="PANTHER" id="PTHR22914">
    <property type="entry name" value="CHITIN SYNTHASE"/>
    <property type="match status" value="1"/>
</dbReference>
<keyword evidence="2 4" id="KW-0812">Transmembrane</keyword>
<keyword evidence="7" id="KW-1185">Reference proteome</keyword>
<feature type="domain" description="Chitin synthase chs-1/2 N-terminal putative transporter" evidence="5">
    <location>
        <begin position="17"/>
        <end position="282"/>
    </location>
</feature>
<evidence type="ECO:0000256" key="4">
    <source>
        <dbReference type="SAM" id="Phobius"/>
    </source>
</evidence>
<dbReference type="EMBL" id="LRGB01001253">
    <property type="protein sequence ID" value="KZS13206.1"/>
    <property type="molecule type" value="Genomic_DNA"/>
</dbReference>
<accession>A0A162CJN9</accession>
<feature type="transmembrane region" description="Helical" evidence="4">
    <location>
        <begin position="829"/>
        <end position="850"/>
    </location>
</feature>
<keyword evidence="4" id="KW-1133">Transmembrane helix</keyword>
<feature type="transmembrane region" description="Helical" evidence="4">
    <location>
        <begin position="264"/>
        <end position="286"/>
    </location>
</feature>
<gene>
    <name evidence="6" type="ORF">APZ42_021644</name>
</gene>
<name>A0A162CJN9_9CRUS</name>
<proteinExistence type="predicted"/>
<comment type="caution">
    <text evidence="6">The sequence shown here is derived from an EMBL/GenBank/DDBJ whole genome shotgun (WGS) entry which is preliminary data.</text>
</comment>
<feature type="transmembrane region" description="Helical" evidence="4">
    <location>
        <begin position="111"/>
        <end position="135"/>
    </location>
</feature>
<feature type="transmembrane region" description="Helical" evidence="4">
    <location>
        <begin position="677"/>
        <end position="701"/>
    </location>
</feature>
<dbReference type="GO" id="GO:0006031">
    <property type="term" value="P:chitin biosynthetic process"/>
    <property type="evidence" value="ECO:0007669"/>
    <property type="project" value="TreeGrafter"/>
</dbReference>
<feature type="transmembrane region" description="Helical" evidence="4">
    <location>
        <begin position="401"/>
        <end position="422"/>
    </location>
</feature>
<dbReference type="AlphaFoldDB" id="A0A162CJN9"/>
<organism evidence="6 7">
    <name type="scientific">Daphnia magna</name>
    <dbReference type="NCBI Taxonomy" id="35525"/>
    <lineage>
        <taxon>Eukaryota</taxon>
        <taxon>Metazoa</taxon>
        <taxon>Ecdysozoa</taxon>
        <taxon>Arthropoda</taxon>
        <taxon>Crustacea</taxon>
        <taxon>Branchiopoda</taxon>
        <taxon>Diplostraca</taxon>
        <taxon>Cladocera</taxon>
        <taxon>Anomopoda</taxon>
        <taxon>Daphniidae</taxon>
        <taxon>Daphnia</taxon>
    </lineage>
</organism>
<feature type="transmembrane region" description="Helical" evidence="4">
    <location>
        <begin position="862"/>
        <end position="893"/>
    </location>
</feature>
<feature type="transmembrane region" description="Helical" evidence="4">
    <location>
        <begin position="20"/>
        <end position="45"/>
    </location>
</feature>
<dbReference type="Pfam" id="PF23000">
    <property type="entry name" value="ChitinSynthase_IV_N"/>
    <property type="match status" value="1"/>
</dbReference>
<dbReference type="InterPro" id="IPR055120">
    <property type="entry name" value="Chs-1/2_IV_N"/>
</dbReference>
<evidence type="ECO:0000259" key="5">
    <source>
        <dbReference type="Pfam" id="PF23000"/>
    </source>
</evidence>
<evidence type="ECO:0000256" key="3">
    <source>
        <dbReference type="ARBA" id="ARBA00023136"/>
    </source>
</evidence>
<evidence type="ECO:0000256" key="2">
    <source>
        <dbReference type="ARBA" id="ARBA00022692"/>
    </source>
</evidence>
<feature type="transmembrane region" description="Helical" evidence="4">
    <location>
        <begin position="353"/>
        <end position="372"/>
    </location>
</feature>
<comment type="subcellular location">
    <subcellularLocation>
        <location evidence="1">Membrane</location>
        <topology evidence="1">Multi-pass membrane protein</topology>
    </subcellularLocation>
</comment>
<dbReference type="PANTHER" id="PTHR22914:SF42">
    <property type="entry name" value="CHITIN SYNTHASE"/>
    <property type="match status" value="1"/>
</dbReference>
<reference evidence="6 7" key="1">
    <citation type="submission" date="2016-03" db="EMBL/GenBank/DDBJ databases">
        <title>EvidentialGene: Evidence-directed Construction of Genes on Genomes.</title>
        <authorList>
            <person name="Gilbert D.G."/>
            <person name="Choi J.-H."/>
            <person name="Mockaitis K."/>
            <person name="Colbourne J."/>
            <person name="Pfrender M."/>
        </authorList>
    </citation>
    <scope>NUCLEOTIDE SEQUENCE [LARGE SCALE GENOMIC DNA]</scope>
    <source>
        <strain evidence="6 7">Xinb3</strain>
        <tissue evidence="6">Complete organism</tissue>
    </source>
</reference>
<evidence type="ECO:0000256" key="1">
    <source>
        <dbReference type="ARBA" id="ARBA00004141"/>
    </source>
</evidence>
<dbReference type="OrthoDB" id="6355092at2759"/>
<dbReference type="GO" id="GO:0016020">
    <property type="term" value="C:membrane"/>
    <property type="evidence" value="ECO:0007669"/>
    <property type="project" value="UniProtKB-SubCell"/>
</dbReference>
<feature type="transmembrane region" description="Helical" evidence="4">
    <location>
        <begin position="141"/>
        <end position="161"/>
    </location>
</feature>
<feature type="transmembrane region" description="Helical" evidence="4">
    <location>
        <begin position="1072"/>
        <end position="1092"/>
    </location>
</feature>
<dbReference type="InterPro" id="IPR004835">
    <property type="entry name" value="Chitin_synth"/>
</dbReference>
<dbReference type="Proteomes" id="UP000076858">
    <property type="component" value="Unassembled WGS sequence"/>
</dbReference>
<feature type="transmembrane region" description="Helical" evidence="4">
    <location>
        <begin position="325"/>
        <end position="346"/>
    </location>
</feature>
<feature type="transmembrane region" description="Helical" evidence="4">
    <location>
        <begin position="798"/>
        <end position="817"/>
    </location>
</feature>
<sequence length="1223" mass="138224">MKMLHTKEKADSYFKICSKLIACCVTFIAILSTGIVSKGAIFFMISSMSNEWTQPSSGERVQDPDPYKHVVRFACWMWSLFFSFAVPELFGFLQSLHICVSRRGCWTRPRFVDFTIVFLFETAQAIGMALLLGSVFTGLSVLHGILITNCLYLVPALFNFLSRKPDEPKRAAKMATDAFAFFAQLSGCLHWTFIRDTTALLSNSYDFSFIQRQRMLDWTLPVSLILISIGWWENHVDKGAPVGFIKFLGRIKENMKETRPFTQIFVSLWKLLVFVGTMLILADVIFMTQEEHAFGATSDLFLLAIKNGFIQFGNSLTSVNWTSPFYVFIIQSTASFFFYCFGTFACKIGVQRSCFALPVVLITPSFICMWAVTQFDLLNSCHDCLSTDAQYFTNENYQRTVILLCLAFVWFLSQIWITLHIWKPAEISEQSETIDTKWYNSFVIDQSMSLSPHYHPSTAIDETGSAAKTVFAVVTMWHESTEEIHTILKSIFRMDKDQCKRRVASDYDQVIDPHLYRYETHIFYDDAFEWDSRDGVASRVVNHFVNDFIAKLHSMNCTSLDPPTISPTPYGGCITWILPGKTKMAVHLKDKTKIRTKKRWSQLMYIEYLIRHEMANCLDLSNVFLLSLDGDMDFRAKSVHILVDLMNAQRDVVIACNRSHPTGSAGKTLQSEKQYSYLEITMSGAIVWYQMFEYAIGFWLLKPSEDLLGSILCAPGCFSLIRANVLLDEEIMTKFNALSEKAHHMIQRDQGTAPFSKNVIKVSQAVLLTLGLLCPGSIFLSLVNISAITFLLNPWISLASHSVLILIFIVTCFLAPTRVQLMVAKCLSALYGLILGIVGINSAVSISGYASVESYWSIHNVFFLSLVCCIFLMACLHLNEIHCILAGPIYMLLTPSMSMLLFFYAIINMNVVSWGTRDSNSAERATPPRTETLKKDMESYSNIGNNYKETADGAGTVPQISNENGQTFNTTHELSIDTTSYQSWEMEQDAEDSAVPSSSIPADQNSYKTRASLDWNLETEVELSKQLPNVKCLSDEENSYWNNLIAQKLFPVVDSNKEHKERISIDLIRLRNLSFTLFISINSLFVALLFGMQVNSDISILQGLNNTNSSSYNDTLEFTKFNDDWVSQTNPMHIVLVVLAGLMIAIQFVALLISRTKNLIRLLSSVELKFFRKNLASADGANGLRLSNKVVLIRFNSAANRNEKNSASNHQTDLGQISTISQL</sequence>
<feature type="transmembrane region" description="Helical" evidence="4">
    <location>
        <begin position="1132"/>
        <end position="1153"/>
    </location>
</feature>
<feature type="transmembrane region" description="Helical" evidence="4">
    <location>
        <begin position="765"/>
        <end position="792"/>
    </location>
</feature>
<evidence type="ECO:0000313" key="7">
    <source>
        <dbReference type="Proteomes" id="UP000076858"/>
    </source>
</evidence>